<name>A0AAV7QHJ4_PLEWA</name>
<organism evidence="2 3">
    <name type="scientific">Pleurodeles waltl</name>
    <name type="common">Iberian ribbed newt</name>
    <dbReference type="NCBI Taxonomy" id="8319"/>
    <lineage>
        <taxon>Eukaryota</taxon>
        <taxon>Metazoa</taxon>
        <taxon>Chordata</taxon>
        <taxon>Craniata</taxon>
        <taxon>Vertebrata</taxon>
        <taxon>Euteleostomi</taxon>
        <taxon>Amphibia</taxon>
        <taxon>Batrachia</taxon>
        <taxon>Caudata</taxon>
        <taxon>Salamandroidea</taxon>
        <taxon>Salamandridae</taxon>
        <taxon>Pleurodelinae</taxon>
        <taxon>Pleurodeles</taxon>
    </lineage>
</organism>
<feature type="compositionally biased region" description="Low complexity" evidence="1">
    <location>
        <begin position="31"/>
        <end position="43"/>
    </location>
</feature>
<dbReference type="Proteomes" id="UP001066276">
    <property type="component" value="Chromosome 6"/>
</dbReference>
<evidence type="ECO:0000313" key="2">
    <source>
        <dbReference type="EMBL" id="KAJ1139658.1"/>
    </source>
</evidence>
<proteinExistence type="predicted"/>
<gene>
    <name evidence="2" type="ORF">NDU88_006025</name>
</gene>
<evidence type="ECO:0000256" key="1">
    <source>
        <dbReference type="SAM" id="MobiDB-lite"/>
    </source>
</evidence>
<dbReference type="AlphaFoldDB" id="A0AAV7QHJ4"/>
<feature type="compositionally biased region" description="Low complexity" evidence="1">
    <location>
        <begin position="100"/>
        <end position="111"/>
    </location>
</feature>
<keyword evidence="3" id="KW-1185">Reference proteome</keyword>
<evidence type="ECO:0000313" key="3">
    <source>
        <dbReference type="Proteomes" id="UP001066276"/>
    </source>
</evidence>
<feature type="region of interest" description="Disordered" evidence="1">
    <location>
        <begin position="1"/>
        <end position="175"/>
    </location>
</feature>
<protein>
    <submittedName>
        <fullName evidence="2">Uncharacterized protein</fullName>
    </submittedName>
</protein>
<comment type="caution">
    <text evidence="2">The sequence shown here is derived from an EMBL/GenBank/DDBJ whole genome shotgun (WGS) entry which is preliminary data.</text>
</comment>
<sequence length="175" mass="19651">MCHFSTPRAENETDCFSRHAPSVARKRRRVTTATRTVPRAPRAQETVRGAVERLAHQRGEKRNRDKKKNQPDKNKSPPAQDTKRALHSPPARDTKRALHSSTQTSRSASTQKLHYGRVLSTSAAAPPELHHSGSQIQHLQARNHRWADPDEEQTEDPSGRKSVGPGLVVTPRRQC</sequence>
<dbReference type="EMBL" id="JANPWB010000010">
    <property type="protein sequence ID" value="KAJ1139658.1"/>
    <property type="molecule type" value="Genomic_DNA"/>
</dbReference>
<reference evidence="2" key="1">
    <citation type="journal article" date="2022" name="bioRxiv">
        <title>Sequencing and chromosome-scale assembly of the giantPleurodeles waltlgenome.</title>
        <authorList>
            <person name="Brown T."/>
            <person name="Elewa A."/>
            <person name="Iarovenko S."/>
            <person name="Subramanian E."/>
            <person name="Araus A.J."/>
            <person name="Petzold A."/>
            <person name="Susuki M."/>
            <person name="Suzuki K.-i.T."/>
            <person name="Hayashi T."/>
            <person name="Toyoda A."/>
            <person name="Oliveira C."/>
            <person name="Osipova E."/>
            <person name="Leigh N.D."/>
            <person name="Simon A."/>
            <person name="Yun M.H."/>
        </authorList>
    </citation>
    <scope>NUCLEOTIDE SEQUENCE</scope>
    <source>
        <strain evidence="2">20211129_DDA</strain>
        <tissue evidence="2">Liver</tissue>
    </source>
</reference>
<accession>A0AAV7QHJ4</accession>
<feature type="compositionally biased region" description="Basic and acidic residues" evidence="1">
    <location>
        <begin position="50"/>
        <end position="75"/>
    </location>
</feature>